<dbReference type="eggNOG" id="KOG1509">
    <property type="taxonomic scope" value="Eukaryota"/>
</dbReference>
<dbReference type="FunCoup" id="A2F2J3">
    <property type="interactions" value="22"/>
</dbReference>
<dbReference type="SUPFAM" id="SSF52972">
    <property type="entry name" value="ITPase-like"/>
    <property type="match status" value="1"/>
</dbReference>
<dbReference type="STRING" id="5722.A2F2J3"/>
<dbReference type="OMA" id="VIGCDSV"/>
<dbReference type="Proteomes" id="UP000001542">
    <property type="component" value="Unassembled WGS sequence"/>
</dbReference>
<dbReference type="EMBL" id="DS113586">
    <property type="protein sequence ID" value="EAY00893.1"/>
    <property type="molecule type" value="Genomic_DNA"/>
</dbReference>
<evidence type="ECO:0000256" key="2">
    <source>
        <dbReference type="ARBA" id="ARBA00022801"/>
    </source>
</evidence>
<dbReference type="SMR" id="A2F2J3"/>
<dbReference type="OrthoDB" id="10267058at2759"/>
<dbReference type="VEuPathDB" id="TrichDB:TVAGG3_0980240"/>
<dbReference type="HAMAP" id="MF_00528">
    <property type="entry name" value="Maf"/>
    <property type="match status" value="1"/>
</dbReference>
<reference evidence="3" key="1">
    <citation type="submission" date="2006-10" db="EMBL/GenBank/DDBJ databases">
        <authorList>
            <person name="Amadeo P."/>
            <person name="Zhao Q."/>
            <person name="Wortman J."/>
            <person name="Fraser-Liggett C."/>
            <person name="Carlton J."/>
        </authorList>
    </citation>
    <scope>NUCLEOTIDE SEQUENCE</scope>
    <source>
        <strain evidence="3">G3</strain>
    </source>
</reference>
<dbReference type="InterPro" id="IPR029001">
    <property type="entry name" value="ITPase-like_fam"/>
</dbReference>
<dbReference type="CDD" id="cd00555">
    <property type="entry name" value="Maf"/>
    <property type="match status" value="1"/>
</dbReference>
<dbReference type="InterPro" id="IPR003697">
    <property type="entry name" value="Maf-like"/>
</dbReference>
<keyword evidence="4" id="KW-1185">Reference proteome</keyword>
<keyword evidence="2" id="KW-0378">Hydrolase</keyword>
<organism evidence="3 4">
    <name type="scientific">Trichomonas vaginalis (strain ATCC PRA-98 / G3)</name>
    <dbReference type="NCBI Taxonomy" id="412133"/>
    <lineage>
        <taxon>Eukaryota</taxon>
        <taxon>Metamonada</taxon>
        <taxon>Parabasalia</taxon>
        <taxon>Trichomonadida</taxon>
        <taxon>Trichomonadidae</taxon>
        <taxon>Trichomonas</taxon>
    </lineage>
</organism>
<dbReference type="Gene3D" id="3.90.950.10">
    <property type="match status" value="1"/>
</dbReference>
<reference evidence="3" key="2">
    <citation type="journal article" date="2007" name="Science">
        <title>Draft genome sequence of the sexually transmitted pathogen Trichomonas vaginalis.</title>
        <authorList>
            <person name="Carlton J.M."/>
            <person name="Hirt R.P."/>
            <person name="Silva J.C."/>
            <person name="Delcher A.L."/>
            <person name="Schatz M."/>
            <person name="Zhao Q."/>
            <person name="Wortman J.R."/>
            <person name="Bidwell S.L."/>
            <person name="Alsmark U.C.M."/>
            <person name="Besteiro S."/>
            <person name="Sicheritz-Ponten T."/>
            <person name="Noel C.J."/>
            <person name="Dacks J.B."/>
            <person name="Foster P.G."/>
            <person name="Simillion C."/>
            <person name="Van de Peer Y."/>
            <person name="Miranda-Saavedra D."/>
            <person name="Barton G.J."/>
            <person name="Westrop G.D."/>
            <person name="Mueller S."/>
            <person name="Dessi D."/>
            <person name="Fiori P.L."/>
            <person name="Ren Q."/>
            <person name="Paulsen I."/>
            <person name="Zhang H."/>
            <person name="Bastida-Corcuera F.D."/>
            <person name="Simoes-Barbosa A."/>
            <person name="Brown M.T."/>
            <person name="Hayes R.D."/>
            <person name="Mukherjee M."/>
            <person name="Okumura C.Y."/>
            <person name="Schneider R."/>
            <person name="Smith A.J."/>
            <person name="Vanacova S."/>
            <person name="Villalvazo M."/>
            <person name="Haas B.J."/>
            <person name="Pertea M."/>
            <person name="Feldblyum T.V."/>
            <person name="Utterback T.R."/>
            <person name="Shu C.L."/>
            <person name="Osoegawa K."/>
            <person name="de Jong P.J."/>
            <person name="Hrdy I."/>
            <person name="Horvathova L."/>
            <person name="Zubacova Z."/>
            <person name="Dolezal P."/>
            <person name="Malik S.B."/>
            <person name="Logsdon J.M. Jr."/>
            <person name="Henze K."/>
            <person name="Gupta A."/>
            <person name="Wang C.C."/>
            <person name="Dunne R.L."/>
            <person name="Upcroft J.A."/>
            <person name="Upcroft P."/>
            <person name="White O."/>
            <person name="Salzberg S.L."/>
            <person name="Tang P."/>
            <person name="Chiu C.-H."/>
            <person name="Lee Y.-S."/>
            <person name="Embley T.M."/>
            <person name="Coombs G.H."/>
            <person name="Mottram J.C."/>
            <person name="Tachezy J."/>
            <person name="Fraser-Liggett C.M."/>
            <person name="Johnson P.J."/>
        </authorList>
    </citation>
    <scope>NUCLEOTIDE SEQUENCE [LARGE SCALE GENOMIC DNA]</scope>
    <source>
        <strain evidence="3">G3</strain>
    </source>
</reference>
<name>A2F2J3_TRIV3</name>
<dbReference type="RefSeq" id="XP_001313822.1">
    <property type="nucleotide sequence ID" value="XM_001313821.1"/>
</dbReference>
<accession>A2F2J3</accession>
<dbReference type="KEGG" id="tva:4758716"/>
<sequence length="205" mass="22636">MLAPFADRLEKMKIILGSSSPRRRELVGRLFKKFEIIPSDFDESTINKLDFPDPRDYVKLQAQKKAEELAGRIGDADIVITADTIVAIDGKILGKPHTHEVAYNMISELNGRINKVITGVNIIFPKLNMSISFTETTEVLMDNLPEAVVRAYADSDDPLDKAGGYGVQSNAVSLVKSVNGDYSNVVGLPVNRLAREIYQVLEQTA</sequence>
<evidence type="ECO:0000256" key="1">
    <source>
        <dbReference type="ARBA" id="ARBA00001968"/>
    </source>
</evidence>
<dbReference type="PIRSF" id="PIRSF006305">
    <property type="entry name" value="Maf"/>
    <property type="match status" value="1"/>
</dbReference>
<proteinExistence type="inferred from homology"/>
<dbReference type="NCBIfam" id="TIGR00172">
    <property type="entry name" value="maf"/>
    <property type="match status" value="1"/>
</dbReference>
<dbReference type="PANTHER" id="PTHR43213">
    <property type="entry name" value="BIFUNCTIONAL DTTP/UTP PYROPHOSPHATASE/METHYLTRANSFERASE PROTEIN-RELATED"/>
    <property type="match status" value="1"/>
</dbReference>
<dbReference type="Pfam" id="PF02545">
    <property type="entry name" value="Maf"/>
    <property type="match status" value="1"/>
</dbReference>
<dbReference type="InParanoid" id="A2F2J3"/>
<protein>
    <submittedName>
        <fullName evidence="3">Maf protein</fullName>
    </submittedName>
</protein>
<dbReference type="VEuPathDB" id="TrichDB:TVAG_265960"/>
<gene>
    <name evidence="3" type="ORF">TVAG_265960</name>
</gene>
<dbReference type="AlphaFoldDB" id="A2F2J3"/>
<dbReference type="PANTHER" id="PTHR43213:SF5">
    <property type="entry name" value="BIFUNCTIONAL DTTP_UTP PYROPHOSPHATASE_METHYLTRANSFERASE PROTEIN-RELATED"/>
    <property type="match status" value="1"/>
</dbReference>
<evidence type="ECO:0000313" key="3">
    <source>
        <dbReference type="EMBL" id="EAY00893.1"/>
    </source>
</evidence>
<comment type="cofactor">
    <cofactor evidence="1">
        <name>a divalent metal cation</name>
        <dbReference type="ChEBI" id="CHEBI:60240"/>
    </cofactor>
</comment>
<evidence type="ECO:0000313" key="4">
    <source>
        <dbReference type="Proteomes" id="UP000001542"/>
    </source>
</evidence>
<dbReference type="GO" id="GO:0047429">
    <property type="term" value="F:nucleoside triphosphate diphosphatase activity"/>
    <property type="evidence" value="ECO:0000318"/>
    <property type="project" value="GO_Central"/>
</dbReference>